<sequence length="155" mass="18142">MTHTFLLESGSWIIKGTWLDKNQQSNPFKGAIIINWEQSNWFSMQMKIVFPQNVPQSGSFQNRPEIIFEYKGLIPSNRSRYAYVLKRSDLEKIEGEGWISNDSIIQRYWVLGNTRRLNGFETFFCLDENTYHLTSGMMTGNNLLYTFEGILDRHG</sequence>
<name>A0A844GM08_9CHRO</name>
<protein>
    <submittedName>
        <fullName evidence="1">Uncharacterized protein</fullName>
    </submittedName>
</protein>
<proteinExistence type="predicted"/>
<dbReference type="RefSeq" id="WP_015218192.1">
    <property type="nucleotide sequence ID" value="NZ_WMIA01000001.1"/>
</dbReference>
<dbReference type="AlphaFoldDB" id="A0A844GM08"/>
<accession>A0A844GM08</accession>
<comment type="caution">
    <text evidence="1">The sequence shown here is derived from an EMBL/GenBank/DDBJ whole genome shotgun (WGS) entry which is preliminary data.</text>
</comment>
<dbReference type="EMBL" id="WMIA01000001">
    <property type="protein sequence ID" value="MTF37614.1"/>
    <property type="molecule type" value="Genomic_DNA"/>
</dbReference>
<evidence type="ECO:0000313" key="2">
    <source>
        <dbReference type="Proteomes" id="UP000437131"/>
    </source>
</evidence>
<reference evidence="1 2" key="1">
    <citation type="submission" date="2019-11" db="EMBL/GenBank/DDBJ databases">
        <title>Isolation of a new High Light Tolerant Cyanobacteria.</title>
        <authorList>
            <person name="Dobson Z."/>
            <person name="Vaughn N."/>
            <person name="Vaughn M."/>
            <person name="Fromme P."/>
            <person name="Mazor Y."/>
        </authorList>
    </citation>
    <scope>NUCLEOTIDE SEQUENCE [LARGE SCALE GENOMIC DNA]</scope>
    <source>
        <strain evidence="1 2">0216</strain>
    </source>
</reference>
<evidence type="ECO:0000313" key="1">
    <source>
        <dbReference type="EMBL" id="MTF37614.1"/>
    </source>
</evidence>
<dbReference type="Proteomes" id="UP000437131">
    <property type="component" value="Unassembled WGS sequence"/>
</dbReference>
<gene>
    <name evidence="1" type="ORF">GGC33_01535</name>
</gene>
<organism evidence="1 2">
    <name type="scientific">Cyanobacterium aponinum 0216</name>
    <dbReference type="NCBI Taxonomy" id="2676140"/>
    <lineage>
        <taxon>Bacteria</taxon>
        <taxon>Bacillati</taxon>
        <taxon>Cyanobacteriota</taxon>
        <taxon>Cyanophyceae</taxon>
        <taxon>Oscillatoriophycideae</taxon>
        <taxon>Chroococcales</taxon>
        <taxon>Geminocystaceae</taxon>
        <taxon>Cyanobacterium</taxon>
    </lineage>
</organism>